<evidence type="ECO:0000259" key="11">
    <source>
        <dbReference type="Pfam" id="PF20981"/>
    </source>
</evidence>
<comment type="subunit">
    <text evidence="8">Interacts with PRPF8 (via RNase H homology domain). Component of a U5 snRNP complex that contains PRPF8.</text>
</comment>
<dbReference type="Gene3D" id="2.60.34.20">
    <property type="match status" value="1"/>
</dbReference>
<feature type="compositionally biased region" description="Polar residues" evidence="9">
    <location>
        <begin position="158"/>
        <end position="174"/>
    </location>
</feature>
<evidence type="ECO:0000256" key="2">
    <source>
        <dbReference type="ARBA" id="ARBA00006281"/>
    </source>
</evidence>
<dbReference type="Pfam" id="PF20981">
    <property type="entry name" value="AAR2_1st"/>
    <property type="match status" value="1"/>
</dbReference>
<evidence type="ECO:0000256" key="1">
    <source>
        <dbReference type="ARBA" id="ARBA00003708"/>
    </source>
</evidence>
<accession>A0A1Y1KKA5</accession>
<dbReference type="InterPro" id="IPR033648">
    <property type="entry name" value="AAR2_C"/>
</dbReference>
<reference evidence="12" key="1">
    <citation type="journal article" date="2016" name="Sci. Rep.">
        <title>Molecular characterization of firefly nuptial gifts: a multi-omics approach sheds light on postcopulatory sexual selection.</title>
        <authorList>
            <person name="Al-Wathiqui N."/>
            <person name="Fallon T.R."/>
            <person name="South A."/>
            <person name="Weng J.K."/>
            <person name="Lewis S.M."/>
        </authorList>
    </citation>
    <scope>NUCLEOTIDE SEQUENCE</scope>
</reference>
<dbReference type="InterPro" id="IPR038514">
    <property type="entry name" value="AAR2_C_sf"/>
</dbReference>
<feature type="domain" description="AAR2 N-terminal" evidence="11">
    <location>
        <begin position="13"/>
        <end position="143"/>
    </location>
</feature>
<dbReference type="FunFam" id="1.25.40.550:FF:000001">
    <property type="entry name" value="AAR2 splicing factor homolog"/>
    <property type="match status" value="1"/>
</dbReference>
<keyword evidence="4" id="KW-0507">mRNA processing</keyword>
<evidence type="ECO:0000256" key="4">
    <source>
        <dbReference type="ARBA" id="ARBA00022664"/>
    </source>
</evidence>
<dbReference type="InterPro" id="IPR007946">
    <property type="entry name" value="AAR2"/>
</dbReference>
<evidence type="ECO:0000256" key="5">
    <source>
        <dbReference type="ARBA" id="ARBA00022728"/>
    </source>
</evidence>
<dbReference type="GO" id="GO:0000244">
    <property type="term" value="P:spliceosomal tri-snRNP complex assembly"/>
    <property type="evidence" value="ECO:0007669"/>
    <property type="project" value="TreeGrafter"/>
</dbReference>
<comment type="similarity">
    <text evidence="2">Belongs to the AAR2 family.</text>
</comment>
<evidence type="ECO:0000259" key="10">
    <source>
        <dbReference type="Pfam" id="PF05282"/>
    </source>
</evidence>
<dbReference type="InterPro" id="IPR033647">
    <property type="entry name" value="Aar2_N"/>
</dbReference>
<proteinExistence type="inferred from homology"/>
<evidence type="ECO:0000256" key="6">
    <source>
        <dbReference type="ARBA" id="ARBA00023187"/>
    </source>
</evidence>
<keyword evidence="6" id="KW-0508">mRNA splicing</keyword>
<dbReference type="PANTHER" id="PTHR12689">
    <property type="entry name" value="A1 CISTRON SPLICING FACTOR AAR2-RELATED"/>
    <property type="match status" value="1"/>
</dbReference>
<name>A0A1Y1KKA5_PHOPY</name>
<dbReference type="EMBL" id="GEZM01081159">
    <property type="protein sequence ID" value="JAV61839.1"/>
    <property type="molecule type" value="Transcribed_RNA"/>
</dbReference>
<dbReference type="FunFam" id="2.60.34.20:FF:000001">
    <property type="entry name" value="protein AAR2 homolog"/>
    <property type="match status" value="1"/>
</dbReference>
<dbReference type="Gene3D" id="1.25.40.550">
    <property type="entry name" value="Aar2, C-terminal domain-like"/>
    <property type="match status" value="1"/>
</dbReference>
<protein>
    <recommendedName>
        <fullName evidence="3">Protein AAR2 homolog</fullName>
    </recommendedName>
    <alternativeName>
        <fullName evidence="7">AAR2 splicing factor homolog</fullName>
    </alternativeName>
</protein>
<organism evidence="12">
    <name type="scientific">Photinus pyralis</name>
    <name type="common">Common eastern firefly</name>
    <name type="synonym">Lampyris pyralis</name>
    <dbReference type="NCBI Taxonomy" id="7054"/>
    <lineage>
        <taxon>Eukaryota</taxon>
        <taxon>Metazoa</taxon>
        <taxon>Ecdysozoa</taxon>
        <taxon>Arthropoda</taxon>
        <taxon>Hexapoda</taxon>
        <taxon>Insecta</taxon>
        <taxon>Pterygota</taxon>
        <taxon>Neoptera</taxon>
        <taxon>Endopterygota</taxon>
        <taxon>Coleoptera</taxon>
        <taxon>Polyphaga</taxon>
        <taxon>Elateriformia</taxon>
        <taxon>Elateroidea</taxon>
        <taxon>Lampyridae</taxon>
        <taxon>Lampyrinae</taxon>
        <taxon>Photinus</taxon>
    </lineage>
</organism>
<feature type="region of interest" description="Disordered" evidence="9">
    <location>
        <begin position="155"/>
        <end position="186"/>
    </location>
</feature>
<dbReference type="GO" id="GO:0005681">
    <property type="term" value="C:spliceosomal complex"/>
    <property type="evidence" value="ECO:0007669"/>
    <property type="project" value="UniProtKB-KW"/>
</dbReference>
<dbReference type="CDD" id="cd13778">
    <property type="entry name" value="Aar2_C"/>
    <property type="match status" value="1"/>
</dbReference>
<dbReference type="InterPro" id="IPR038516">
    <property type="entry name" value="AAR2_N_sf"/>
</dbReference>
<keyword evidence="5" id="KW-0747">Spliceosome</keyword>
<dbReference type="PANTHER" id="PTHR12689:SF4">
    <property type="entry name" value="PROTEIN AAR2 HOMOLOG"/>
    <property type="match status" value="1"/>
</dbReference>
<sequence>MDEALMKHLLVDGGRLVLLHVPPGTEFGIDMKIFTTGENFRGIKMIPPGIHFIHYSALNNYGDILPKVGFFYNFKKSEFVMRKWDINLQDVSSDNVPERESVLLKDNVPTLDKFLGPYPLDVWKKWTVLSSHITDTLIKKLTPEVGKIRSALDLEPCSNENRPRNSGNDLNNQLMRRPRAGSSSMQDLEDELLPNMRPTAGTEIRFTAVPKRNFPEGSTPSQITHYSLDSTYALEKMLQNYPQEIDLIGELQFSYICFLVGHSIEAFEHWKNLVCLLCSCDIAITKYYTLYDALITTLEVQILETPEEFLADIVTNNNIIYVKLRVFFRCVSDSDVDGRFKSKVEKFKSNLTNRYEWDFTHLDSDDEEDAPVVVELD</sequence>
<dbReference type="CDD" id="cd13777">
    <property type="entry name" value="Aar2_N"/>
    <property type="match status" value="1"/>
</dbReference>
<evidence type="ECO:0000313" key="12">
    <source>
        <dbReference type="EMBL" id="JAV61839.1"/>
    </source>
</evidence>
<comment type="function">
    <text evidence="1">Component of the U5 snRNP complex that is required for spliceosome assembly and for pre-mRNA splicing.</text>
</comment>
<evidence type="ECO:0000256" key="9">
    <source>
        <dbReference type="SAM" id="MobiDB-lite"/>
    </source>
</evidence>
<dbReference type="AlphaFoldDB" id="A0A1Y1KKA5"/>
<feature type="domain" description="AAR2 C-terminal" evidence="10">
    <location>
        <begin position="206"/>
        <end position="359"/>
    </location>
</feature>
<dbReference type="Pfam" id="PF05282">
    <property type="entry name" value="AAR2"/>
    <property type="match status" value="1"/>
</dbReference>
<evidence type="ECO:0000256" key="3">
    <source>
        <dbReference type="ARBA" id="ARBA00016372"/>
    </source>
</evidence>
<evidence type="ECO:0000256" key="8">
    <source>
        <dbReference type="ARBA" id="ARBA00047009"/>
    </source>
</evidence>
<evidence type="ECO:0000256" key="7">
    <source>
        <dbReference type="ARBA" id="ARBA00030625"/>
    </source>
</evidence>